<evidence type="ECO:0000313" key="2">
    <source>
        <dbReference type="Proteomes" id="UP000029050"/>
    </source>
</evidence>
<comment type="caution">
    <text evidence="1">The sequence shown here is derived from an EMBL/GenBank/DDBJ whole genome shotgun (WGS) entry which is preliminary data.</text>
</comment>
<dbReference type="EMBL" id="JGZI01000008">
    <property type="protein sequence ID" value="KFI82733.1"/>
    <property type="molecule type" value="Genomic_DNA"/>
</dbReference>
<name>A0A087CHI3_9BIFI</name>
<dbReference type="STRING" id="218140.BPSY_2218"/>
<organism evidence="1 2">
    <name type="scientific">Bifidobacterium psychraerophilum</name>
    <dbReference type="NCBI Taxonomy" id="218140"/>
    <lineage>
        <taxon>Bacteria</taxon>
        <taxon>Bacillati</taxon>
        <taxon>Actinomycetota</taxon>
        <taxon>Actinomycetes</taxon>
        <taxon>Bifidobacteriales</taxon>
        <taxon>Bifidobacteriaceae</taxon>
        <taxon>Bifidobacterium</taxon>
    </lineage>
</organism>
<evidence type="ECO:0000313" key="1">
    <source>
        <dbReference type="EMBL" id="KFI82733.1"/>
    </source>
</evidence>
<accession>A0A087CHI3</accession>
<protein>
    <submittedName>
        <fullName evidence="1">Uncharacterized protein</fullName>
    </submittedName>
</protein>
<gene>
    <name evidence="1" type="ORF">BPSY_2218</name>
</gene>
<sequence length="81" mass="8920">MQGISIGEGRGLRPLEDGAVRRCESRRVAMGSIFAVDAAAGFRFTEYFQKTPNICQGFDGLLDVVIKMQHRLMIGDANSSR</sequence>
<proteinExistence type="predicted"/>
<keyword evidence="2" id="KW-1185">Reference proteome</keyword>
<reference evidence="1 2" key="1">
    <citation type="submission" date="2014-03" db="EMBL/GenBank/DDBJ databases">
        <title>Genomics of Bifidobacteria.</title>
        <authorList>
            <person name="Ventura M."/>
            <person name="Milani C."/>
            <person name="Lugli G.A."/>
        </authorList>
    </citation>
    <scope>NUCLEOTIDE SEQUENCE [LARGE SCALE GENOMIC DNA]</scope>
    <source>
        <strain evidence="1 2">LMG 21775</strain>
    </source>
</reference>
<dbReference type="AlphaFoldDB" id="A0A087CHI3"/>
<dbReference type="Proteomes" id="UP000029050">
    <property type="component" value="Unassembled WGS sequence"/>
</dbReference>